<keyword evidence="5" id="KW-0805">Transcription regulation</keyword>
<dbReference type="OrthoDB" id="1699at2"/>
<dbReference type="GO" id="GO:0003700">
    <property type="term" value="F:DNA-binding transcription factor activity"/>
    <property type="evidence" value="ECO:0007669"/>
    <property type="project" value="InterPro"/>
</dbReference>
<dbReference type="KEGG" id="ppsc:EHS13_11810"/>
<dbReference type="CDD" id="cd17536">
    <property type="entry name" value="REC_YesN-like"/>
    <property type="match status" value="1"/>
</dbReference>
<dbReference type="PANTHER" id="PTHR42713">
    <property type="entry name" value="HISTIDINE KINASE-RELATED"/>
    <property type="match status" value="1"/>
</dbReference>
<keyword evidence="3 8" id="KW-0597">Phosphoprotein</keyword>
<feature type="modified residue" description="4-aspartylphosphate" evidence="8">
    <location>
        <position position="54"/>
    </location>
</feature>
<evidence type="ECO:0000259" key="9">
    <source>
        <dbReference type="PROSITE" id="PS01124"/>
    </source>
</evidence>
<comment type="subcellular location">
    <subcellularLocation>
        <location evidence="1">Cytoplasm</location>
    </subcellularLocation>
</comment>
<name>A0A6B8RIS9_9BACL</name>
<dbReference type="AlphaFoldDB" id="A0A6B8RIS9"/>
<sequence>MNVLIVDDEPIIRIGLKTLVEWEKFGFQHVGEAEDGIDAWEQIDSLQVDIVITDLLMPRMDGLELIRLIQNHSRSIAVVVLSCMDDFAYVKEAMKHGAKDYILKPTMEPDQLMAILLTVREDLLRAREMRRQLTSFQQGQDKQIIVNNSMDELRVLEPLSRNPFVIRAFRYMDENYASNISTIDIAEHVRLSRSYISDLYGKETDESLSEALTRIRISKAKAMLRKGDLKIYEIADAVGFLDAKVFAKAFKRLEGCTPREYGDEDAKPD</sequence>
<proteinExistence type="predicted"/>
<evidence type="ECO:0000256" key="2">
    <source>
        <dbReference type="ARBA" id="ARBA00022490"/>
    </source>
</evidence>
<feature type="domain" description="HTH araC/xylS-type" evidence="9">
    <location>
        <begin position="166"/>
        <end position="264"/>
    </location>
</feature>
<dbReference type="InterPro" id="IPR051552">
    <property type="entry name" value="HptR"/>
</dbReference>
<evidence type="ECO:0000259" key="10">
    <source>
        <dbReference type="PROSITE" id="PS50110"/>
    </source>
</evidence>
<dbReference type="SUPFAM" id="SSF46689">
    <property type="entry name" value="Homeodomain-like"/>
    <property type="match status" value="1"/>
</dbReference>
<dbReference type="SUPFAM" id="SSF52172">
    <property type="entry name" value="CheY-like"/>
    <property type="match status" value="1"/>
</dbReference>
<dbReference type="Gene3D" id="3.40.50.2300">
    <property type="match status" value="1"/>
</dbReference>
<dbReference type="InterPro" id="IPR018062">
    <property type="entry name" value="HTH_AraC-typ_CS"/>
</dbReference>
<dbReference type="Gene3D" id="1.10.10.60">
    <property type="entry name" value="Homeodomain-like"/>
    <property type="match status" value="2"/>
</dbReference>
<evidence type="ECO:0000256" key="3">
    <source>
        <dbReference type="ARBA" id="ARBA00022553"/>
    </source>
</evidence>
<dbReference type="GO" id="GO:0005737">
    <property type="term" value="C:cytoplasm"/>
    <property type="evidence" value="ECO:0007669"/>
    <property type="project" value="UniProtKB-SubCell"/>
</dbReference>
<evidence type="ECO:0000256" key="4">
    <source>
        <dbReference type="ARBA" id="ARBA00023012"/>
    </source>
</evidence>
<evidence type="ECO:0000256" key="5">
    <source>
        <dbReference type="ARBA" id="ARBA00023015"/>
    </source>
</evidence>
<dbReference type="GO" id="GO:0000160">
    <property type="term" value="P:phosphorelay signal transduction system"/>
    <property type="evidence" value="ECO:0007669"/>
    <property type="project" value="UniProtKB-KW"/>
</dbReference>
<keyword evidence="6" id="KW-0238">DNA-binding</keyword>
<evidence type="ECO:0000313" key="12">
    <source>
        <dbReference type="Proteomes" id="UP000426246"/>
    </source>
</evidence>
<protein>
    <submittedName>
        <fullName evidence="11">Response regulator</fullName>
    </submittedName>
</protein>
<evidence type="ECO:0000256" key="8">
    <source>
        <dbReference type="PROSITE-ProRule" id="PRU00169"/>
    </source>
</evidence>
<dbReference type="Proteomes" id="UP000426246">
    <property type="component" value="Chromosome"/>
</dbReference>
<dbReference type="EMBL" id="CP034235">
    <property type="protein sequence ID" value="QGQ95515.1"/>
    <property type="molecule type" value="Genomic_DNA"/>
</dbReference>
<dbReference type="InterPro" id="IPR011006">
    <property type="entry name" value="CheY-like_superfamily"/>
</dbReference>
<keyword evidence="12" id="KW-1185">Reference proteome</keyword>
<dbReference type="PROSITE" id="PS50110">
    <property type="entry name" value="RESPONSE_REGULATORY"/>
    <property type="match status" value="1"/>
</dbReference>
<evidence type="ECO:0000256" key="7">
    <source>
        <dbReference type="ARBA" id="ARBA00023163"/>
    </source>
</evidence>
<evidence type="ECO:0000256" key="6">
    <source>
        <dbReference type="ARBA" id="ARBA00023125"/>
    </source>
</evidence>
<keyword evidence="4" id="KW-0902">Two-component regulatory system</keyword>
<dbReference type="SMART" id="SM00342">
    <property type="entry name" value="HTH_ARAC"/>
    <property type="match status" value="1"/>
</dbReference>
<keyword evidence="2" id="KW-0963">Cytoplasm</keyword>
<dbReference type="Pfam" id="PF00072">
    <property type="entry name" value="Response_reg"/>
    <property type="match status" value="1"/>
</dbReference>
<dbReference type="PANTHER" id="PTHR42713:SF3">
    <property type="entry name" value="TRANSCRIPTIONAL REGULATORY PROTEIN HPTR"/>
    <property type="match status" value="1"/>
</dbReference>
<feature type="domain" description="Response regulatory" evidence="10">
    <location>
        <begin position="2"/>
        <end position="119"/>
    </location>
</feature>
<dbReference type="InterPro" id="IPR009057">
    <property type="entry name" value="Homeodomain-like_sf"/>
</dbReference>
<reference evidence="12" key="1">
    <citation type="submission" date="2018-11" db="EMBL/GenBank/DDBJ databases">
        <title>Complete genome sequence of Paenibacillus sp. ML311-T8.</title>
        <authorList>
            <person name="Nam Y.-D."/>
            <person name="Kang J."/>
            <person name="Chung W.-H."/>
            <person name="Park Y.S."/>
        </authorList>
    </citation>
    <scope>NUCLEOTIDE SEQUENCE [LARGE SCALE GENOMIC DNA]</scope>
    <source>
        <strain evidence="12">ML311-T8</strain>
    </source>
</reference>
<dbReference type="PROSITE" id="PS00041">
    <property type="entry name" value="HTH_ARAC_FAMILY_1"/>
    <property type="match status" value="1"/>
</dbReference>
<dbReference type="PROSITE" id="PS01124">
    <property type="entry name" value="HTH_ARAC_FAMILY_2"/>
    <property type="match status" value="1"/>
</dbReference>
<dbReference type="InterPro" id="IPR018060">
    <property type="entry name" value="HTH_AraC"/>
</dbReference>
<evidence type="ECO:0000256" key="1">
    <source>
        <dbReference type="ARBA" id="ARBA00004496"/>
    </source>
</evidence>
<dbReference type="RefSeq" id="WP_155700552.1">
    <property type="nucleotide sequence ID" value="NZ_CP034235.1"/>
</dbReference>
<keyword evidence="7" id="KW-0804">Transcription</keyword>
<gene>
    <name evidence="11" type="ORF">EHS13_11810</name>
</gene>
<dbReference type="InterPro" id="IPR001789">
    <property type="entry name" value="Sig_transdc_resp-reg_receiver"/>
</dbReference>
<evidence type="ECO:0000313" key="11">
    <source>
        <dbReference type="EMBL" id="QGQ95515.1"/>
    </source>
</evidence>
<dbReference type="GO" id="GO:0043565">
    <property type="term" value="F:sequence-specific DNA binding"/>
    <property type="evidence" value="ECO:0007669"/>
    <property type="project" value="InterPro"/>
</dbReference>
<dbReference type="Pfam" id="PF12833">
    <property type="entry name" value="HTH_18"/>
    <property type="match status" value="1"/>
</dbReference>
<dbReference type="SMART" id="SM00448">
    <property type="entry name" value="REC"/>
    <property type="match status" value="1"/>
</dbReference>
<organism evidence="11 12">
    <name type="scientific">Paenibacillus psychroresistens</name>
    <dbReference type="NCBI Taxonomy" id="1778678"/>
    <lineage>
        <taxon>Bacteria</taxon>
        <taxon>Bacillati</taxon>
        <taxon>Bacillota</taxon>
        <taxon>Bacilli</taxon>
        <taxon>Bacillales</taxon>
        <taxon>Paenibacillaceae</taxon>
        <taxon>Paenibacillus</taxon>
    </lineage>
</organism>
<accession>A0A6B8RIS9</accession>